<dbReference type="GO" id="GO:0003964">
    <property type="term" value="F:RNA-directed DNA polymerase activity"/>
    <property type="evidence" value="ECO:0007669"/>
    <property type="project" value="UniProtKB-KW"/>
</dbReference>
<dbReference type="STRING" id="67767.A0A0J7K8Q5"/>
<organism evidence="8 9">
    <name type="scientific">Lasius niger</name>
    <name type="common">Black garden ant</name>
    <dbReference type="NCBI Taxonomy" id="67767"/>
    <lineage>
        <taxon>Eukaryota</taxon>
        <taxon>Metazoa</taxon>
        <taxon>Ecdysozoa</taxon>
        <taxon>Arthropoda</taxon>
        <taxon>Hexapoda</taxon>
        <taxon>Insecta</taxon>
        <taxon>Pterygota</taxon>
        <taxon>Neoptera</taxon>
        <taxon>Endopterygota</taxon>
        <taxon>Hymenoptera</taxon>
        <taxon>Apocrita</taxon>
        <taxon>Aculeata</taxon>
        <taxon>Formicoidea</taxon>
        <taxon>Formicidae</taxon>
        <taxon>Formicinae</taxon>
        <taxon>Lasius</taxon>
        <taxon>Lasius</taxon>
    </lineage>
</organism>
<dbReference type="PaxDb" id="67767-A0A0J7K8Q5"/>
<dbReference type="Pfam" id="PF17917">
    <property type="entry name" value="RT_RNaseH"/>
    <property type="match status" value="1"/>
</dbReference>
<evidence type="ECO:0000256" key="6">
    <source>
        <dbReference type="ARBA" id="ARBA00022918"/>
    </source>
</evidence>
<keyword evidence="4" id="KW-0255">Endonuclease</keyword>
<dbReference type="CDD" id="cd09274">
    <property type="entry name" value="RNase_HI_RT_Ty3"/>
    <property type="match status" value="1"/>
</dbReference>
<dbReference type="GO" id="GO:0016787">
    <property type="term" value="F:hydrolase activity"/>
    <property type="evidence" value="ECO:0007669"/>
    <property type="project" value="UniProtKB-KW"/>
</dbReference>
<sequence length="208" mass="24331">MNLKNELIQYPVLRLYDPTALTELHTDASAKGLGAILLQKQKDNNLAPIAYYSQATNKAESNYHSFELEMLAIVKAIERFHTYLYGLNFSIVTDCNALVYAINKANLNPRIARWTLMLQNYNFKVEHRPGKKMAHVDALSRQIFYLEILPLERELEFRQLQDSRLKEIAQKLEFEENEKFELIDGLVYRKDIENVRVSQYLSRWSTPS</sequence>
<dbReference type="OrthoDB" id="8014450at2759"/>
<keyword evidence="6" id="KW-0695">RNA-directed DNA polymerase</keyword>
<proteinExistence type="predicted"/>
<keyword evidence="1" id="KW-0808">Transferase</keyword>
<dbReference type="AlphaFoldDB" id="A0A0J7K8Q5"/>
<dbReference type="EMBL" id="LBMM01011887">
    <property type="protein sequence ID" value="KMQ86571.1"/>
    <property type="molecule type" value="Genomic_DNA"/>
</dbReference>
<evidence type="ECO:0000256" key="2">
    <source>
        <dbReference type="ARBA" id="ARBA00022695"/>
    </source>
</evidence>
<reference evidence="8 9" key="1">
    <citation type="submission" date="2015-04" db="EMBL/GenBank/DDBJ databases">
        <title>Lasius niger genome sequencing.</title>
        <authorList>
            <person name="Konorov E.A."/>
            <person name="Nikitin M.A."/>
            <person name="Kirill M.V."/>
            <person name="Chang P."/>
        </authorList>
    </citation>
    <scope>NUCLEOTIDE SEQUENCE [LARGE SCALE GENOMIC DNA]</scope>
    <source>
        <tissue evidence="8">Whole</tissue>
    </source>
</reference>
<name>A0A0J7K8Q5_LASNI</name>
<dbReference type="Gene3D" id="3.10.20.370">
    <property type="match status" value="1"/>
</dbReference>
<dbReference type="Proteomes" id="UP000036403">
    <property type="component" value="Unassembled WGS sequence"/>
</dbReference>
<dbReference type="PANTHER" id="PTHR34072:SF52">
    <property type="entry name" value="RIBONUCLEASE H"/>
    <property type="match status" value="1"/>
</dbReference>
<keyword evidence="5" id="KW-0378">Hydrolase</keyword>
<evidence type="ECO:0000256" key="4">
    <source>
        <dbReference type="ARBA" id="ARBA00022759"/>
    </source>
</evidence>
<dbReference type="InterPro" id="IPR043502">
    <property type="entry name" value="DNA/RNA_pol_sf"/>
</dbReference>
<keyword evidence="2" id="KW-0548">Nucleotidyltransferase</keyword>
<keyword evidence="9" id="KW-1185">Reference proteome</keyword>
<evidence type="ECO:0000313" key="8">
    <source>
        <dbReference type="EMBL" id="KMQ86571.1"/>
    </source>
</evidence>
<gene>
    <name evidence="8" type="ORF">RF55_14410</name>
</gene>
<evidence type="ECO:0000256" key="1">
    <source>
        <dbReference type="ARBA" id="ARBA00022679"/>
    </source>
</evidence>
<dbReference type="InterPro" id="IPR041373">
    <property type="entry name" value="RT_RNaseH"/>
</dbReference>
<evidence type="ECO:0000313" key="9">
    <source>
        <dbReference type="Proteomes" id="UP000036403"/>
    </source>
</evidence>
<evidence type="ECO:0000256" key="5">
    <source>
        <dbReference type="ARBA" id="ARBA00022801"/>
    </source>
</evidence>
<comment type="caution">
    <text evidence="8">The sequence shown here is derived from an EMBL/GenBank/DDBJ whole genome shotgun (WGS) entry which is preliminary data.</text>
</comment>
<dbReference type="SUPFAM" id="SSF56672">
    <property type="entry name" value="DNA/RNA polymerases"/>
    <property type="match status" value="1"/>
</dbReference>
<feature type="domain" description="Reverse transcriptase RNase H-like" evidence="7">
    <location>
        <begin position="17"/>
        <end position="121"/>
    </location>
</feature>
<evidence type="ECO:0000259" key="7">
    <source>
        <dbReference type="Pfam" id="PF17917"/>
    </source>
</evidence>
<accession>A0A0J7K8Q5</accession>
<dbReference type="GO" id="GO:0004519">
    <property type="term" value="F:endonuclease activity"/>
    <property type="evidence" value="ECO:0007669"/>
    <property type="project" value="UniProtKB-KW"/>
</dbReference>
<dbReference type="PANTHER" id="PTHR34072">
    <property type="entry name" value="ENZYMATIC POLYPROTEIN-RELATED"/>
    <property type="match status" value="1"/>
</dbReference>
<protein>
    <recommendedName>
        <fullName evidence="7">Reverse transcriptase RNase H-like domain-containing protein</fullName>
    </recommendedName>
</protein>
<keyword evidence="3" id="KW-0540">Nuclease</keyword>
<evidence type="ECO:0000256" key="3">
    <source>
        <dbReference type="ARBA" id="ARBA00022722"/>
    </source>
</evidence>
<dbReference type="FunFam" id="3.10.20.370:FF:000001">
    <property type="entry name" value="Retrovirus-related Pol polyprotein from transposon 17.6-like protein"/>
    <property type="match status" value="1"/>
</dbReference>